<sequence>MTDAESTVPASAVPEASATPAKPEVRSTAKRRRGRAGWIVAVVFAVFYAFDIFEALSNLVGVLQAYSDAGVALPTPALLTIIGQIAAPVVVFVLALWGTRRARSGSAVLVFLVGFAVVAVITLDLQSVFRSLVGF</sequence>
<keyword evidence="4" id="KW-1185">Reference proteome</keyword>
<organism evidence="3 4">
    <name type="scientific">Subtercola lobariae</name>
    <dbReference type="NCBI Taxonomy" id="1588641"/>
    <lineage>
        <taxon>Bacteria</taxon>
        <taxon>Bacillati</taxon>
        <taxon>Actinomycetota</taxon>
        <taxon>Actinomycetes</taxon>
        <taxon>Micrococcales</taxon>
        <taxon>Microbacteriaceae</taxon>
        <taxon>Subtercola</taxon>
    </lineage>
</organism>
<gene>
    <name evidence="3" type="ORF">GCM10011399_05540</name>
</gene>
<proteinExistence type="predicted"/>
<evidence type="ECO:0000313" key="4">
    <source>
        <dbReference type="Proteomes" id="UP000598775"/>
    </source>
</evidence>
<feature type="transmembrane region" description="Helical" evidence="2">
    <location>
        <begin position="109"/>
        <end position="129"/>
    </location>
</feature>
<keyword evidence="2" id="KW-0812">Transmembrane</keyword>
<accession>A0A917B229</accession>
<dbReference type="EMBL" id="BMGP01000001">
    <property type="protein sequence ID" value="GGF14582.1"/>
    <property type="molecule type" value="Genomic_DNA"/>
</dbReference>
<reference evidence="3 4" key="1">
    <citation type="journal article" date="2014" name="Int. J. Syst. Evol. Microbiol.">
        <title>Complete genome sequence of Corynebacterium casei LMG S-19264T (=DSM 44701T), isolated from a smear-ripened cheese.</title>
        <authorList>
            <consortium name="US DOE Joint Genome Institute (JGI-PGF)"/>
            <person name="Walter F."/>
            <person name="Albersmeier A."/>
            <person name="Kalinowski J."/>
            <person name="Ruckert C."/>
        </authorList>
    </citation>
    <scope>NUCLEOTIDE SEQUENCE [LARGE SCALE GENOMIC DNA]</scope>
    <source>
        <strain evidence="3 4">CGMCC 1.12976</strain>
    </source>
</reference>
<comment type="caution">
    <text evidence="3">The sequence shown here is derived from an EMBL/GenBank/DDBJ whole genome shotgun (WGS) entry which is preliminary data.</text>
</comment>
<keyword evidence="2" id="KW-0472">Membrane</keyword>
<evidence type="ECO:0000256" key="2">
    <source>
        <dbReference type="SAM" id="Phobius"/>
    </source>
</evidence>
<feature type="region of interest" description="Disordered" evidence="1">
    <location>
        <begin position="1"/>
        <end position="28"/>
    </location>
</feature>
<keyword evidence="2" id="KW-1133">Transmembrane helix</keyword>
<evidence type="ECO:0000256" key="1">
    <source>
        <dbReference type="SAM" id="MobiDB-lite"/>
    </source>
</evidence>
<protein>
    <submittedName>
        <fullName evidence="3">Uncharacterized protein</fullName>
    </submittedName>
</protein>
<feature type="transmembrane region" description="Helical" evidence="2">
    <location>
        <begin position="77"/>
        <end position="97"/>
    </location>
</feature>
<feature type="transmembrane region" description="Helical" evidence="2">
    <location>
        <begin position="36"/>
        <end position="57"/>
    </location>
</feature>
<dbReference type="RefSeq" id="WP_188673317.1">
    <property type="nucleotide sequence ID" value="NZ_BMGP01000001.1"/>
</dbReference>
<evidence type="ECO:0000313" key="3">
    <source>
        <dbReference type="EMBL" id="GGF14582.1"/>
    </source>
</evidence>
<dbReference type="Proteomes" id="UP000598775">
    <property type="component" value="Unassembled WGS sequence"/>
</dbReference>
<name>A0A917B229_9MICO</name>
<dbReference type="AlphaFoldDB" id="A0A917B229"/>